<dbReference type="Gene3D" id="2.70.20.10">
    <property type="entry name" value="Topoisomerase I, domain 3"/>
    <property type="match status" value="1"/>
</dbReference>
<evidence type="ECO:0000259" key="17">
    <source>
        <dbReference type="PROSITE" id="PS50880"/>
    </source>
</evidence>
<evidence type="ECO:0000256" key="8">
    <source>
        <dbReference type="ARBA" id="ARBA00022842"/>
    </source>
</evidence>
<dbReference type="Gene3D" id="1.10.460.10">
    <property type="entry name" value="Topoisomerase I, domain 2"/>
    <property type="match status" value="1"/>
</dbReference>
<dbReference type="GO" id="GO:0008270">
    <property type="term" value="F:zinc ion binding"/>
    <property type="evidence" value="ECO:0007669"/>
    <property type="project" value="UniProtKB-KW"/>
</dbReference>
<dbReference type="GO" id="GO:0003677">
    <property type="term" value="F:DNA binding"/>
    <property type="evidence" value="ECO:0007669"/>
    <property type="project" value="UniProtKB-KW"/>
</dbReference>
<evidence type="ECO:0000256" key="2">
    <source>
        <dbReference type="ARBA" id="ARBA00009446"/>
    </source>
</evidence>
<evidence type="ECO:0000256" key="14">
    <source>
        <dbReference type="ARBA" id="ARBA00032235"/>
    </source>
</evidence>
<dbReference type="InterPro" id="IPR013498">
    <property type="entry name" value="Topo_IA_Znf"/>
</dbReference>
<dbReference type="InterPro" id="IPR005738">
    <property type="entry name" value="TopoIII"/>
</dbReference>
<keyword evidence="9" id="KW-0799">Topoisomerase</keyword>
<dbReference type="InterPro" id="IPR013497">
    <property type="entry name" value="Topo_IA_cen"/>
</dbReference>
<comment type="catalytic activity">
    <reaction evidence="1">
        <text>ATP-independent breakage of single-stranded DNA, followed by passage and rejoining.</text>
        <dbReference type="EC" id="5.6.2.1"/>
    </reaction>
</comment>
<evidence type="ECO:0000256" key="7">
    <source>
        <dbReference type="ARBA" id="ARBA00022833"/>
    </source>
</evidence>
<accession>A0AAE9XHX5</accession>
<dbReference type="PROSITE" id="PS52039">
    <property type="entry name" value="TOPO_IA_2"/>
    <property type="match status" value="1"/>
</dbReference>
<dbReference type="InterPro" id="IPR013825">
    <property type="entry name" value="Topo_IA_cen_sub2"/>
</dbReference>
<organism evidence="19 20">
    <name type="scientific">Vagococcus lutrae</name>
    <dbReference type="NCBI Taxonomy" id="81947"/>
    <lineage>
        <taxon>Bacteria</taxon>
        <taxon>Bacillati</taxon>
        <taxon>Bacillota</taxon>
        <taxon>Bacilli</taxon>
        <taxon>Lactobacillales</taxon>
        <taxon>Enterococcaceae</taxon>
        <taxon>Vagococcus</taxon>
    </lineage>
</organism>
<dbReference type="PROSITE" id="PS00396">
    <property type="entry name" value="TOPO_IA_1"/>
    <property type="match status" value="1"/>
</dbReference>
<dbReference type="NCBIfam" id="NF005829">
    <property type="entry name" value="PRK07726.1"/>
    <property type="match status" value="1"/>
</dbReference>
<evidence type="ECO:0000256" key="9">
    <source>
        <dbReference type="ARBA" id="ARBA00023029"/>
    </source>
</evidence>
<feature type="domain" description="Toprim" evidence="17">
    <location>
        <begin position="2"/>
        <end position="135"/>
    </location>
</feature>
<dbReference type="Proteomes" id="UP001179600">
    <property type="component" value="Chromosome"/>
</dbReference>
<dbReference type="PANTHER" id="PTHR11390">
    <property type="entry name" value="PROKARYOTIC DNA TOPOISOMERASE"/>
    <property type="match status" value="1"/>
</dbReference>
<dbReference type="GO" id="GO:0006281">
    <property type="term" value="P:DNA repair"/>
    <property type="evidence" value="ECO:0007669"/>
    <property type="project" value="TreeGrafter"/>
</dbReference>
<dbReference type="Pfam" id="PF01396">
    <property type="entry name" value="Zn_ribbon_Top1"/>
    <property type="match status" value="2"/>
</dbReference>
<keyword evidence="7" id="KW-0862">Zinc</keyword>
<reference evidence="19" key="1">
    <citation type="submission" date="2023-01" db="EMBL/GenBank/DDBJ databases">
        <title>Oxazolidinone resistance genes in florfenicol resistant enterococci from beef cattle and veal calves at slaughter.</title>
        <authorList>
            <person name="Biggel M."/>
        </authorList>
    </citation>
    <scope>NUCLEOTIDE SEQUENCE</scope>
    <source>
        <strain evidence="19">K204-1</strain>
    </source>
</reference>
<dbReference type="InterPro" id="IPR003601">
    <property type="entry name" value="Topo_IA_2"/>
</dbReference>
<gene>
    <name evidence="19" type="ORF">PML95_07760</name>
</gene>
<dbReference type="CDD" id="cd00186">
    <property type="entry name" value="TOP1Ac"/>
    <property type="match status" value="1"/>
</dbReference>
<dbReference type="GO" id="GO:0006265">
    <property type="term" value="P:DNA topological change"/>
    <property type="evidence" value="ECO:0007669"/>
    <property type="project" value="InterPro"/>
</dbReference>
<name>A0AAE9XHX5_9ENTE</name>
<dbReference type="GO" id="GO:0043597">
    <property type="term" value="C:cytoplasmic replication fork"/>
    <property type="evidence" value="ECO:0007669"/>
    <property type="project" value="TreeGrafter"/>
</dbReference>
<dbReference type="EMBL" id="CP116507">
    <property type="protein sequence ID" value="WCG22290.1"/>
    <property type="molecule type" value="Genomic_DNA"/>
</dbReference>
<evidence type="ECO:0000259" key="18">
    <source>
        <dbReference type="PROSITE" id="PS52039"/>
    </source>
</evidence>
<dbReference type="CDD" id="cd03362">
    <property type="entry name" value="TOPRIM_TopoIA_TopoIII"/>
    <property type="match status" value="1"/>
</dbReference>
<dbReference type="Pfam" id="PF01751">
    <property type="entry name" value="Toprim"/>
    <property type="match status" value="1"/>
</dbReference>
<dbReference type="SUPFAM" id="SSF56712">
    <property type="entry name" value="Prokaryotic type I DNA topoisomerase"/>
    <property type="match status" value="1"/>
</dbReference>
<dbReference type="NCBIfam" id="TIGR01056">
    <property type="entry name" value="topB"/>
    <property type="match status" value="1"/>
</dbReference>
<dbReference type="PANTHER" id="PTHR11390:SF21">
    <property type="entry name" value="DNA TOPOISOMERASE 3-ALPHA"/>
    <property type="match status" value="1"/>
</dbReference>
<dbReference type="Gene3D" id="3.40.50.140">
    <property type="match status" value="1"/>
</dbReference>
<dbReference type="InterPro" id="IPR006171">
    <property type="entry name" value="TOPRIM_dom"/>
</dbReference>
<evidence type="ECO:0000256" key="12">
    <source>
        <dbReference type="ARBA" id="ARBA00030003"/>
    </source>
</evidence>
<evidence type="ECO:0000256" key="6">
    <source>
        <dbReference type="ARBA" id="ARBA00022771"/>
    </source>
</evidence>
<keyword evidence="4" id="KW-0479">Metal-binding</keyword>
<dbReference type="RefSeq" id="WP_272163187.1">
    <property type="nucleotide sequence ID" value="NZ_CP116507.1"/>
</dbReference>
<evidence type="ECO:0000256" key="13">
    <source>
        <dbReference type="ARBA" id="ARBA00031985"/>
    </source>
</evidence>
<protein>
    <recommendedName>
        <fullName evidence="3">DNA topoisomerase</fullName>
        <ecNumber evidence="3">5.6.2.1</ecNumber>
    </recommendedName>
    <alternativeName>
        <fullName evidence="15">Omega-protein</fullName>
    </alternativeName>
    <alternativeName>
        <fullName evidence="14">Relaxing enzyme</fullName>
    </alternativeName>
    <alternativeName>
        <fullName evidence="12">Swivelase</fullName>
    </alternativeName>
    <alternativeName>
        <fullName evidence="13">Untwisting enzyme</fullName>
    </alternativeName>
</protein>
<dbReference type="EC" id="5.6.2.1" evidence="3"/>
<evidence type="ECO:0000313" key="20">
    <source>
        <dbReference type="Proteomes" id="UP001179600"/>
    </source>
</evidence>
<evidence type="ECO:0000256" key="5">
    <source>
        <dbReference type="ARBA" id="ARBA00022737"/>
    </source>
</evidence>
<dbReference type="PRINTS" id="PR00417">
    <property type="entry name" value="PRTPISMRASEI"/>
</dbReference>
<keyword evidence="5" id="KW-0677">Repeat</keyword>
<keyword evidence="8" id="KW-0460">Magnesium</keyword>
<evidence type="ECO:0000313" key="19">
    <source>
        <dbReference type="EMBL" id="WCG22290.1"/>
    </source>
</evidence>
<dbReference type="SMART" id="SM00493">
    <property type="entry name" value="TOPRIM"/>
    <property type="match status" value="1"/>
</dbReference>
<comment type="similarity">
    <text evidence="2">Belongs to the type IA topoisomerase family.</text>
</comment>
<dbReference type="SMART" id="SM00436">
    <property type="entry name" value="TOP1Bc"/>
    <property type="match status" value="1"/>
</dbReference>
<dbReference type="GO" id="GO:0006310">
    <property type="term" value="P:DNA recombination"/>
    <property type="evidence" value="ECO:0007669"/>
    <property type="project" value="TreeGrafter"/>
</dbReference>
<dbReference type="InterPro" id="IPR013826">
    <property type="entry name" value="Topo_IA_cen_sub3"/>
</dbReference>
<dbReference type="SMART" id="SM00437">
    <property type="entry name" value="TOP1Ac"/>
    <property type="match status" value="1"/>
</dbReference>
<dbReference type="InterPro" id="IPR003602">
    <property type="entry name" value="Topo_IA_DNA-bd_dom"/>
</dbReference>
<evidence type="ECO:0000256" key="10">
    <source>
        <dbReference type="ARBA" id="ARBA00023125"/>
    </source>
</evidence>
<dbReference type="Gene3D" id="1.10.290.10">
    <property type="entry name" value="Topoisomerase I, domain 4"/>
    <property type="match status" value="1"/>
</dbReference>
<keyword evidence="11" id="KW-0413">Isomerase</keyword>
<dbReference type="PROSITE" id="PS50880">
    <property type="entry name" value="TOPRIM"/>
    <property type="match status" value="1"/>
</dbReference>
<evidence type="ECO:0000256" key="4">
    <source>
        <dbReference type="ARBA" id="ARBA00022723"/>
    </source>
</evidence>
<dbReference type="Pfam" id="PF01131">
    <property type="entry name" value="Topoisom_bac"/>
    <property type="match status" value="1"/>
</dbReference>
<evidence type="ECO:0000256" key="11">
    <source>
        <dbReference type="ARBA" id="ARBA00023235"/>
    </source>
</evidence>
<dbReference type="AlphaFoldDB" id="A0AAE9XHX5"/>
<evidence type="ECO:0000256" key="15">
    <source>
        <dbReference type="ARBA" id="ARBA00032877"/>
    </source>
</evidence>
<keyword evidence="10" id="KW-0238">DNA-binding</keyword>
<keyword evidence="6" id="KW-0863">Zinc-finger</keyword>
<dbReference type="InterPro" id="IPR023405">
    <property type="entry name" value="Topo_IA_core_domain"/>
</dbReference>
<dbReference type="InterPro" id="IPR013824">
    <property type="entry name" value="Topo_IA_cen_sub1"/>
</dbReference>
<feature type="domain" description="Topo IA-type catalytic" evidence="18">
    <location>
        <begin position="152"/>
        <end position="560"/>
    </location>
</feature>
<feature type="region of interest" description="Disordered" evidence="16">
    <location>
        <begin position="651"/>
        <end position="674"/>
    </location>
</feature>
<dbReference type="InterPro" id="IPR034144">
    <property type="entry name" value="TOPRIM_TopoIII"/>
</dbReference>
<dbReference type="InterPro" id="IPR000380">
    <property type="entry name" value="Topo_IA"/>
</dbReference>
<evidence type="ECO:0000256" key="16">
    <source>
        <dbReference type="SAM" id="MobiDB-lite"/>
    </source>
</evidence>
<dbReference type="GO" id="GO:0003917">
    <property type="term" value="F:DNA topoisomerase type I (single strand cut, ATP-independent) activity"/>
    <property type="evidence" value="ECO:0007669"/>
    <property type="project" value="UniProtKB-EC"/>
</dbReference>
<sequence length="694" mass="80025">MKQLIIAEKPSVARDLGKVLGTNKTTKTYLEGPNVIITWALGHLLTLKMPEDYHPEWKTWSMETLPMIPKKSGIKPLPKTRGQLQSISKLLKRSDIKEVVIATDAGREGELVARWILEYARYQGPVKRLWISSQTDKAIKDGFRKLRPSQEFDALYESALARSQADWLVGLNVSRALTVKYEDSLSAGRVQTPTLAMVRKQERKIETFRPVNYFELKVVSGGLSSRLSLKDNILSFRSQEEAEKVENAVRNESLTITNVEEKRRKEWSPLPYDLTELQQVANQRFGYSAKKTLNILQGLYERHKIVSYPRTDSKHLTQDIEATMKDRLQAVTHYLPAKGKEALKQGATVKNRAVFQDRKVTDHHGLIPTEQLARAEKLDNDEQRIYLLIVERFLGLFFPPSVKKTQRYSYQLGTYSGKFEESFYEELGWRRDEKEGHLTASWKKGATIPFDITTEAKVTTPPSPLTESMLLSHMEKHNLGTPATRAEIIERLIQSELMLRERSRLQVTPKGKQLLELVNPSLVTPELTSHWEQALEKIAAGTLKRTEFIRDIEKETTQLVKEIKQSEKKYTDFALTTKKCPECQEPLREKRTRNGMIYVCSNVECDYSRRKDPKVSNKRCPQCHKKMEILEGKNGAFFKCKHCAITEKMTGKKERRKKMTKHEERKLMKKYNQEAEAEESPLAIALRQAMEKEE</sequence>
<dbReference type="InterPro" id="IPR023406">
    <property type="entry name" value="Topo_IA_AS"/>
</dbReference>
<evidence type="ECO:0000256" key="3">
    <source>
        <dbReference type="ARBA" id="ARBA00012891"/>
    </source>
</evidence>
<evidence type="ECO:0000256" key="1">
    <source>
        <dbReference type="ARBA" id="ARBA00000213"/>
    </source>
</evidence>
<proteinExistence type="inferred from homology"/>